<name>A0AAD7RMP8_9TELE</name>
<proteinExistence type="predicted"/>
<comment type="caution">
    <text evidence="2">The sequence shown here is derived from an EMBL/GenBank/DDBJ whole genome shotgun (WGS) entry which is preliminary data.</text>
</comment>
<keyword evidence="3" id="KW-1185">Reference proteome</keyword>
<evidence type="ECO:0000256" key="1">
    <source>
        <dbReference type="SAM" id="MobiDB-lite"/>
    </source>
</evidence>
<dbReference type="Proteomes" id="UP001221898">
    <property type="component" value="Unassembled WGS sequence"/>
</dbReference>
<reference evidence="2" key="1">
    <citation type="journal article" date="2023" name="Science">
        <title>Genome structures resolve the early diversification of teleost fishes.</title>
        <authorList>
            <person name="Parey E."/>
            <person name="Louis A."/>
            <person name="Montfort J."/>
            <person name="Bouchez O."/>
            <person name="Roques C."/>
            <person name="Iampietro C."/>
            <person name="Lluch J."/>
            <person name="Castinel A."/>
            <person name="Donnadieu C."/>
            <person name="Desvignes T."/>
            <person name="Floi Bucao C."/>
            <person name="Jouanno E."/>
            <person name="Wen M."/>
            <person name="Mejri S."/>
            <person name="Dirks R."/>
            <person name="Jansen H."/>
            <person name="Henkel C."/>
            <person name="Chen W.J."/>
            <person name="Zahm M."/>
            <person name="Cabau C."/>
            <person name="Klopp C."/>
            <person name="Thompson A.W."/>
            <person name="Robinson-Rechavi M."/>
            <person name="Braasch I."/>
            <person name="Lecointre G."/>
            <person name="Bobe J."/>
            <person name="Postlethwait J.H."/>
            <person name="Berthelot C."/>
            <person name="Roest Crollius H."/>
            <person name="Guiguen Y."/>
        </authorList>
    </citation>
    <scope>NUCLEOTIDE SEQUENCE</scope>
    <source>
        <strain evidence="2">NC1722</strain>
    </source>
</reference>
<feature type="region of interest" description="Disordered" evidence="1">
    <location>
        <begin position="155"/>
        <end position="181"/>
    </location>
</feature>
<evidence type="ECO:0000313" key="3">
    <source>
        <dbReference type="Proteomes" id="UP001221898"/>
    </source>
</evidence>
<dbReference type="EMBL" id="JAINUG010000220">
    <property type="protein sequence ID" value="KAJ8386905.1"/>
    <property type="molecule type" value="Genomic_DNA"/>
</dbReference>
<organism evidence="2 3">
    <name type="scientific">Aldrovandia affinis</name>
    <dbReference type="NCBI Taxonomy" id="143900"/>
    <lineage>
        <taxon>Eukaryota</taxon>
        <taxon>Metazoa</taxon>
        <taxon>Chordata</taxon>
        <taxon>Craniata</taxon>
        <taxon>Vertebrata</taxon>
        <taxon>Euteleostomi</taxon>
        <taxon>Actinopterygii</taxon>
        <taxon>Neopterygii</taxon>
        <taxon>Teleostei</taxon>
        <taxon>Notacanthiformes</taxon>
        <taxon>Halosauridae</taxon>
        <taxon>Aldrovandia</taxon>
    </lineage>
</organism>
<accession>A0AAD7RMP8</accession>
<protein>
    <submittedName>
        <fullName evidence="2">Uncharacterized protein</fullName>
    </submittedName>
</protein>
<evidence type="ECO:0000313" key="2">
    <source>
        <dbReference type="EMBL" id="KAJ8386905.1"/>
    </source>
</evidence>
<sequence length="181" mass="19836">MLAAVRWNALEEAFDGKNMLVGISAFVPITMPPHHHHHHHHHPTARAAADSSLHDPGLCASGHCGKAWRRSSPRPCGMRDAVFSGVIGRKGVSWGGRTETHPEPYRGFLRKSFWPRNPIGRLVGRACRVQMCGRSTERELVRAVDCSGGRTLLSRSPGEELSGHLIPPPDPLFQPGVNQAL</sequence>
<dbReference type="AlphaFoldDB" id="A0AAD7RMP8"/>
<gene>
    <name evidence="2" type="ORF">AAFF_G00165020</name>
</gene>